<accession>A0A7J7G9K5</accession>
<proteinExistence type="predicted"/>
<evidence type="ECO:0000313" key="3">
    <source>
        <dbReference type="Proteomes" id="UP000593564"/>
    </source>
</evidence>
<dbReference type="AlphaFoldDB" id="A0A7J7G9K5"/>
<dbReference type="EMBL" id="JACBKZ010000012">
    <property type="protein sequence ID" value="KAF5936995.1"/>
    <property type="molecule type" value="Genomic_DNA"/>
</dbReference>
<dbReference type="PANTHER" id="PTHR37241:SF1">
    <property type="entry name" value="NEUROFILAMENT HEAVY PROTEIN"/>
    <property type="match status" value="1"/>
</dbReference>
<protein>
    <submittedName>
        <fullName evidence="2">Uncharacterized protein</fullName>
    </submittedName>
</protein>
<evidence type="ECO:0000256" key="1">
    <source>
        <dbReference type="SAM" id="MobiDB-lite"/>
    </source>
</evidence>
<evidence type="ECO:0000313" key="2">
    <source>
        <dbReference type="EMBL" id="KAF5936995.1"/>
    </source>
</evidence>
<comment type="caution">
    <text evidence="2">The sequence shown here is derived from an EMBL/GenBank/DDBJ whole genome shotgun (WGS) entry which is preliminary data.</text>
</comment>
<dbReference type="PANTHER" id="PTHR37241">
    <property type="entry name" value="NEUROFILAMENT HEAVY PROTEIN"/>
    <property type="match status" value="1"/>
</dbReference>
<organism evidence="2 3">
    <name type="scientific">Camellia sinensis</name>
    <name type="common">Tea plant</name>
    <name type="synonym">Thea sinensis</name>
    <dbReference type="NCBI Taxonomy" id="4442"/>
    <lineage>
        <taxon>Eukaryota</taxon>
        <taxon>Viridiplantae</taxon>
        <taxon>Streptophyta</taxon>
        <taxon>Embryophyta</taxon>
        <taxon>Tracheophyta</taxon>
        <taxon>Spermatophyta</taxon>
        <taxon>Magnoliopsida</taxon>
        <taxon>eudicotyledons</taxon>
        <taxon>Gunneridae</taxon>
        <taxon>Pentapetalae</taxon>
        <taxon>asterids</taxon>
        <taxon>Ericales</taxon>
        <taxon>Theaceae</taxon>
        <taxon>Camellia</taxon>
    </lineage>
</organism>
<gene>
    <name evidence="2" type="ORF">HYC85_024501</name>
</gene>
<keyword evidence="3" id="KW-1185">Reference proteome</keyword>
<dbReference type="Proteomes" id="UP000593564">
    <property type="component" value="Unassembled WGS sequence"/>
</dbReference>
<sequence length="179" mass="19974">MNEQCPLSAPAKPSKSRVSRLAVISSISYKKIDAKEKVKPLSKLTSTPKAKAKQVAAKYLTTPRNKKCLPNQDSFRSVQNSKPSSIAVPKNRIVAKALVFHSPKKAITIKTSSELRTPLTKICEGMKRLEITSQRKRVLGYVNKSSKDIRRNPNKPLPADPFKKKTKRLQRQKQGQGIA</sequence>
<feature type="region of interest" description="Disordered" evidence="1">
    <location>
        <begin position="142"/>
        <end position="179"/>
    </location>
</feature>
<reference evidence="2 3" key="2">
    <citation type="submission" date="2020-07" db="EMBL/GenBank/DDBJ databases">
        <title>Genome assembly of wild tea tree DASZ reveals pedigree and selection history of tea varieties.</title>
        <authorList>
            <person name="Zhang W."/>
        </authorList>
    </citation>
    <scope>NUCLEOTIDE SEQUENCE [LARGE SCALE GENOMIC DNA]</scope>
    <source>
        <strain evidence="3">cv. G240</strain>
        <tissue evidence="2">Leaf</tissue>
    </source>
</reference>
<name>A0A7J7G9K5_CAMSI</name>
<reference evidence="3" key="1">
    <citation type="journal article" date="2020" name="Nat. Commun.">
        <title>Genome assembly of wild tea tree DASZ reveals pedigree and selection history of tea varieties.</title>
        <authorList>
            <person name="Zhang W."/>
            <person name="Zhang Y."/>
            <person name="Qiu H."/>
            <person name="Guo Y."/>
            <person name="Wan H."/>
            <person name="Zhang X."/>
            <person name="Scossa F."/>
            <person name="Alseekh S."/>
            <person name="Zhang Q."/>
            <person name="Wang P."/>
            <person name="Xu L."/>
            <person name="Schmidt M.H."/>
            <person name="Jia X."/>
            <person name="Li D."/>
            <person name="Zhu A."/>
            <person name="Guo F."/>
            <person name="Chen W."/>
            <person name="Ni D."/>
            <person name="Usadel B."/>
            <person name="Fernie A.R."/>
            <person name="Wen W."/>
        </authorList>
    </citation>
    <scope>NUCLEOTIDE SEQUENCE [LARGE SCALE GENOMIC DNA]</scope>
    <source>
        <strain evidence="3">cv. G240</strain>
    </source>
</reference>